<comment type="caution">
    <text evidence="2">The sequence shown here is derived from an EMBL/GenBank/DDBJ whole genome shotgun (WGS) entry which is preliminary data.</text>
</comment>
<accession>A0A926WKU9</accession>
<evidence type="ECO:0000313" key="2">
    <source>
        <dbReference type="EMBL" id="MBD2296491.1"/>
    </source>
</evidence>
<dbReference type="InterPro" id="IPR029044">
    <property type="entry name" value="Nucleotide-diphossugar_trans"/>
</dbReference>
<dbReference type="Pfam" id="PF00535">
    <property type="entry name" value="Glycos_transf_2"/>
    <property type="match status" value="1"/>
</dbReference>
<gene>
    <name evidence="2" type="ORF">H6G06_24190</name>
</gene>
<feature type="domain" description="Glycosyltransferase 2-like" evidence="1">
    <location>
        <begin position="8"/>
        <end position="106"/>
    </location>
</feature>
<dbReference type="InterPro" id="IPR001173">
    <property type="entry name" value="Glyco_trans_2-like"/>
</dbReference>
<evidence type="ECO:0000259" key="1">
    <source>
        <dbReference type="Pfam" id="PF00535"/>
    </source>
</evidence>
<organism evidence="2 3">
    <name type="scientific">Anabaena sphaerica FACHB-251</name>
    <dbReference type="NCBI Taxonomy" id="2692883"/>
    <lineage>
        <taxon>Bacteria</taxon>
        <taxon>Bacillati</taxon>
        <taxon>Cyanobacteriota</taxon>
        <taxon>Cyanophyceae</taxon>
        <taxon>Nostocales</taxon>
        <taxon>Nostocaceae</taxon>
        <taxon>Anabaena</taxon>
    </lineage>
</organism>
<dbReference type="AlphaFoldDB" id="A0A926WKU9"/>
<sequence>MTESLLVSIIINNYNYACFLAEAINSAINQTYPHIEVIVVDDGSTDNSRNIIAGYGNRIIPILQPNGKQAAAFNSGFAKSKGDIIIFLDSDDYLFPQTVERIVAVWLPNLSKVHYRLEVVDADRQSLGYTFPQGGEPLSTGEVWKTLLDVGGYVRVPTSGNALNRKALLPLFPIADDYKLTADDYLSVLVPFAGEVAAVEEPLGAYRIHGSNQWALATVTSDRLHRFIRHDLVVYKLLLDKAKELGYELPQDFELRSMARFQVRLASLRLNPENHPIEHDQLFYLISSGIQSIWKYTTFSWQKQLIYTIWFLWTGLLPLPLAKPAITWFFTPLFRPQLLKKIYASVS</sequence>
<dbReference type="EMBL" id="JACJQU010000024">
    <property type="protein sequence ID" value="MBD2296491.1"/>
    <property type="molecule type" value="Genomic_DNA"/>
</dbReference>
<protein>
    <submittedName>
        <fullName evidence="2">Glycosyltransferase</fullName>
    </submittedName>
</protein>
<keyword evidence="3" id="KW-1185">Reference proteome</keyword>
<dbReference type="RefSeq" id="WP_190564611.1">
    <property type="nucleotide sequence ID" value="NZ_JACJQU010000024.1"/>
</dbReference>
<dbReference type="Gene3D" id="3.90.550.10">
    <property type="entry name" value="Spore Coat Polysaccharide Biosynthesis Protein SpsA, Chain A"/>
    <property type="match status" value="1"/>
</dbReference>
<reference evidence="3" key="1">
    <citation type="journal article" date="2020" name="ISME J.">
        <title>Comparative genomics reveals insights into cyanobacterial evolution and habitat adaptation.</title>
        <authorList>
            <person name="Chen M.Y."/>
            <person name="Teng W.K."/>
            <person name="Zhao L."/>
            <person name="Hu C.X."/>
            <person name="Zhou Y.K."/>
            <person name="Han B.P."/>
            <person name="Song L.R."/>
            <person name="Shu W.S."/>
        </authorList>
    </citation>
    <scope>NUCLEOTIDE SEQUENCE [LARGE SCALE GENOMIC DNA]</scope>
    <source>
        <strain evidence="3">FACHB-251</strain>
    </source>
</reference>
<dbReference type="SUPFAM" id="SSF53448">
    <property type="entry name" value="Nucleotide-diphospho-sugar transferases"/>
    <property type="match status" value="1"/>
</dbReference>
<dbReference type="GO" id="GO:0016758">
    <property type="term" value="F:hexosyltransferase activity"/>
    <property type="evidence" value="ECO:0007669"/>
    <property type="project" value="UniProtKB-ARBA"/>
</dbReference>
<name>A0A926WKU9_9NOST</name>
<proteinExistence type="predicted"/>
<dbReference type="PANTHER" id="PTHR22916:SF3">
    <property type="entry name" value="UDP-GLCNAC:BETAGAL BETA-1,3-N-ACETYLGLUCOSAMINYLTRANSFERASE-LIKE PROTEIN 1"/>
    <property type="match status" value="1"/>
</dbReference>
<dbReference type="PANTHER" id="PTHR22916">
    <property type="entry name" value="GLYCOSYLTRANSFERASE"/>
    <property type="match status" value="1"/>
</dbReference>
<evidence type="ECO:0000313" key="3">
    <source>
        <dbReference type="Proteomes" id="UP000662185"/>
    </source>
</evidence>
<dbReference type="Proteomes" id="UP000662185">
    <property type="component" value="Unassembled WGS sequence"/>
</dbReference>